<evidence type="ECO:0000256" key="2">
    <source>
        <dbReference type="SAM" id="MobiDB-lite"/>
    </source>
</evidence>
<protein>
    <submittedName>
        <fullName evidence="3">Uncharacterized protein</fullName>
    </submittedName>
</protein>
<dbReference type="InterPro" id="IPR038906">
    <property type="entry name" value="TTC36"/>
</dbReference>
<feature type="region of interest" description="Disordered" evidence="2">
    <location>
        <begin position="130"/>
        <end position="155"/>
    </location>
</feature>
<dbReference type="Proteomes" id="UP001285354">
    <property type="component" value="Unassembled WGS sequence"/>
</dbReference>
<dbReference type="GO" id="GO:0006570">
    <property type="term" value="P:tyrosine metabolic process"/>
    <property type="evidence" value="ECO:0007669"/>
    <property type="project" value="TreeGrafter"/>
</dbReference>
<reference evidence="3" key="1">
    <citation type="submission" date="2023-06" db="EMBL/GenBank/DDBJ databases">
        <title>Draft genome of Marssonina rosae.</title>
        <authorList>
            <person name="Cheng Q."/>
        </authorList>
    </citation>
    <scope>NUCLEOTIDE SEQUENCE</scope>
    <source>
        <strain evidence="3">R4</strain>
    </source>
</reference>
<evidence type="ECO:0000313" key="3">
    <source>
        <dbReference type="EMBL" id="KAK2624275.1"/>
    </source>
</evidence>
<comment type="caution">
    <text evidence="3">The sequence shown here is derived from an EMBL/GenBank/DDBJ whole genome shotgun (WGS) entry which is preliminary data.</text>
</comment>
<dbReference type="PANTHER" id="PTHR21405">
    <property type="entry name" value="CDNA SEQUENCE BC021608"/>
    <property type="match status" value="1"/>
</dbReference>
<accession>A0AAD9SX15</accession>
<organism evidence="3 4">
    <name type="scientific">Diplocarpon rosae</name>
    <dbReference type="NCBI Taxonomy" id="946125"/>
    <lineage>
        <taxon>Eukaryota</taxon>
        <taxon>Fungi</taxon>
        <taxon>Dikarya</taxon>
        <taxon>Ascomycota</taxon>
        <taxon>Pezizomycotina</taxon>
        <taxon>Leotiomycetes</taxon>
        <taxon>Helotiales</taxon>
        <taxon>Drepanopezizaceae</taxon>
        <taxon>Diplocarpon</taxon>
    </lineage>
</organism>
<comment type="similarity">
    <text evidence="1">Belongs to the TTC36 family.</text>
</comment>
<gene>
    <name evidence="3" type="ORF">QTJ16_006225</name>
</gene>
<sequence length="298" mass="30818">MSTTSTTPSQLTPHDLSILSKIADPEASPLAPLLISSTLPPDPNVPSPSLYATITARERAIIASIQTTELQLANLHPAPADFDPLEQYLARVAQLNELVDAYPNYASARNNRAQALRRIYGDGILVANPSLSSPPAPATPASQQQHGAGQAHAGQALARAPLPAAVALSISAKILADLTTAIALLTPAAPDQPLSPQAAKTLAQAHTQRGALYHRTAQALAVAGAELRVAEGARESGWNALRFGEEASRDFAAGGRLGSEVARGLAVGVNPTAKLCGEMVREAMKREYLGAGTGTGTG</sequence>
<proteinExistence type="inferred from homology"/>
<evidence type="ECO:0000313" key="4">
    <source>
        <dbReference type="Proteomes" id="UP001285354"/>
    </source>
</evidence>
<name>A0AAD9SX15_9HELO</name>
<dbReference type="EMBL" id="JAUBYV010000010">
    <property type="protein sequence ID" value="KAK2624275.1"/>
    <property type="molecule type" value="Genomic_DNA"/>
</dbReference>
<feature type="compositionally biased region" description="Low complexity" evidence="2">
    <location>
        <begin position="139"/>
        <end position="155"/>
    </location>
</feature>
<dbReference type="AlphaFoldDB" id="A0AAD9SX15"/>
<dbReference type="PANTHER" id="PTHR21405:SF0">
    <property type="entry name" value="TETRATRICOPEPTIDE REPEAT PROTEIN 36"/>
    <property type="match status" value="1"/>
</dbReference>
<keyword evidence="4" id="KW-1185">Reference proteome</keyword>
<evidence type="ECO:0000256" key="1">
    <source>
        <dbReference type="ARBA" id="ARBA00006995"/>
    </source>
</evidence>